<feature type="region of interest" description="Disordered" evidence="1">
    <location>
        <begin position="21"/>
        <end position="70"/>
    </location>
</feature>
<accession>A0A7C5ST31</accession>
<sequence>MRRSALLFLFAAVLAACTPAPPAAPTPPTAEAPGARPVAPTPLERGTLFAAPAGSGEACSEAEPCALETA</sequence>
<organism evidence="3">
    <name type="scientific">Oceanithermus profundus</name>
    <dbReference type="NCBI Taxonomy" id="187137"/>
    <lineage>
        <taxon>Bacteria</taxon>
        <taxon>Thermotogati</taxon>
        <taxon>Deinococcota</taxon>
        <taxon>Deinococci</taxon>
        <taxon>Thermales</taxon>
        <taxon>Thermaceae</taxon>
        <taxon>Oceanithermus</taxon>
    </lineage>
</organism>
<protein>
    <submittedName>
        <fullName evidence="3">Uncharacterized protein</fullName>
    </submittedName>
</protein>
<feature type="compositionally biased region" description="Pro residues" evidence="1">
    <location>
        <begin position="21"/>
        <end position="30"/>
    </location>
</feature>
<feature type="non-terminal residue" evidence="3">
    <location>
        <position position="70"/>
    </location>
</feature>
<name>A0A7C5ST31_9DEIN</name>
<reference evidence="3" key="1">
    <citation type="journal article" date="2020" name="mSystems">
        <title>Genome- and Community-Level Interaction Insights into Carbon Utilization and Element Cycling Functions of Hydrothermarchaeota in Hydrothermal Sediment.</title>
        <authorList>
            <person name="Zhou Z."/>
            <person name="Liu Y."/>
            <person name="Xu W."/>
            <person name="Pan J."/>
            <person name="Luo Z.H."/>
            <person name="Li M."/>
        </authorList>
    </citation>
    <scope>NUCLEOTIDE SEQUENCE [LARGE SCALE GENOMIC DNA]</scope>
    <source>
        <strain evidence="3">HyVt-523</strain>
    </source>
</reference>
<feature type="signal peptide" evidence="2">
    <location>
        <begin position="1"/>
        <end position="23"/>
    </location>
</feature>
<proteinExistence type="predicted"/>
<feature type="chain" id="PRO_5028293598" evidence="2">
    <location>
        <begin position="24"/>
        <end position="70"/>
    </location>
</feature>
<dbReference type="Proteomes" id="UP000886105">
    <property type="component" value="Unassembled WGS sequence"/>
</dbReference>
<evidence type="ECO:0000256" key="2">
    <source>
        <dbReference type="SAM" id="SignalP"/>
    </source>
</evidence>
<gene>
    <name evidence="3" type="ORF">ENJ85_03215</name>
</gene>
<comment type="caution">
    <text evidence="3">The sequence shown here is derived from an EMBL/GenBank/DDBJ whole genome shotgun (WGS) entry which is preliminary data.</text>
</comment>
<keyword evidence="2" id="KW-0732">Signal</keyword>
<dbReference type="EMBL" id="DRNZ01000202">
    <property type="protein sequence ID" value="HHO58161.1"/>
    <property type="molecule type" value="Genomic_DNA"/>
</dbReference>
<evidence type="ECO:0000313" key="3">
    <source>
        <dbReference type="EMBL" id="HHO58161.1"/>
    </source>
</evidence>
<evidence type="ECO:0000256" key="1">
    <source>
        <dbReference type="SAM" id="MobiDB-lite"/>
    </source>
</evidence>
<dbReference type="AlphaFoldDB" id="A0A7C5ST31"/>
<dbReference type="PROSITE" id="PS51257">
    <property type="entry name" value="PROKAR_LIPOPROTEIN"/>
    <property type="match status" value="1"/>
</dbReference>